<evidence type="ECO:0000256" key="4">
    <source>
        <dbReference type="PROSITE-ProRule" id="PRU01248"/>
    </source>
</evidence>
<dbReference type="STRING" id="447689.BA195_06635"/>
<dbReference type="Pfam" id="PF13102">
    <property type="entry name" value="Phage_int_SAM_5"/>
    <property type="match status" value="1"/>
</dbReference>
<dbReference type="AlphaFoldDB" id="A0A1B9Y3G9"/>
<evidence type="ECO:0000256" key="1">
    <source>
        <dbReference type="ARBA" id="ARBA00022908"/>
    </source>
</evidence>
<evidence type="ECO:0000256" key="2">
    <source>
        <dbReference type="ARBA" id="ARBA00023125"/>
    </source>
</evidence>
<dbReference type="InterPro" id="IPR025269">
    <property type="entry name" value="SAM-like_dom"/>
</dbReference>
<reference evidence="6 7" key="1">
    <citation type="submission" date="2016-06" db="EMBL/GenBank/DDBJ databases">
        <title>Draft Genome Sequence of Tenacibaculum soleae UCD-KL19.</title>
        <authorList>
            <person name="Eisen J.A."/>
            <person name="Coil D.A."/>
            <person name="Lujan K.M."/>
        </authorList>
    </citation>
    <scope>NUCLEOTIDE SEQUENCE [LARGE SCALE GENOMIC DNA]</scope>
    <source>
        <strain evidence="6 7">UCD-KL19</strain>
    </source>
</reference>
<keyword evidence="1" id="KW-0229">DNA integration</keyword>
<dbReference type="Gene3D" id="1.10.443.10">
    <property type="entry name" value="Intergrase catalytic core"/>
    <property type="match status" value="1"/>
</dbReference>
<sequence>MKGKIYLDVRKTNERKDGSFPVLVNLTHAGKRSVFSLKINIQKKDWNFDLELPKTSSRYFVVVKKKKLLLESVMLDFLSGEDISLDQVKDVLLNKQVVKLTSFLDFYMVYVDELKKAGKTATALSYENAFNQLKIYREKLLFNQIDYNLLNGFKTWRLSAGNSKSTVHTYLRKHRAVYNEAVRRGLTENLKPFNGVFNNITVKANRTKKRNITKVDVKLLEKDHGLAMSHQRAVDLWLLMFYFGGQDLKDIYYLEHSQINKNRVFFRRGKLGENGYEFDLLITPKAQKIINKYKVSGTYVFPWRKDFEGYKSFRDNLRRSLDKAQKITDIQVLPLGGNIRVKVARHTFATIGKQLFIEADLLRELMGHERNDVDTIYKDKYPQSVRDEAQLKIIE</sequence>
<dbReference type="Pfam" id="PF17293">
    <property type="entry name" value="Arm-DNA-bind_5"/>
    <property type="match status" value="1"/>
</dbReference>
<gene>
    <name evidence="6" type="ORF">BA195_06635</name>
</gene>
<name>A0A1B9Y3G9_9FLAO</name>
<dbReference type="PROSITE" id="PS51900">
    <property type="entry name" value="CB"/>
    <property type="match status" value="1"/>
</dbReference>
<dbReference type="InterPro" id="IPR011010">
    <property type="entry name" value="DNA_brk_join_enz"/>
</dbReference>
<dbReference type="RefSeq" id="WP_068703629.1">
    <property type="nucleotide sequence ID" value="NZ_MAKX01000001.1"/>
</dbReference>
<keyword evidence="2 4" id="KW-0238">DNA-binding</keyword>
<organism evidence="6 7">
    <name type="scientific">Tenacibaculum soleae</name>
    <dbReference type="NCBI Taxonomy" id="447689"/>
    <lineage>
        <taxon>Bacteria</taxon>
        <taxon>Pseudomonadati</taxon>
        <taxon>Bacteroidota</taxon>
        <taxon>Flavobacteriia</taxon>
        <taxon>Flavobacteriales</taxon>
        <taxon>Flavobacteriaceae</taxon>
        <taxon>Tenacibaculum</taxon>
    </lineage>
</organism>
<evidence type="ECO:0000256" key="3">
    <source>
        <dbReference type="ARBA" id="ARBA00023172"/>
    </source>
</evidence>
<proteinExistence type="predicted"/>
<evidence type="ECO:0000313" key="7">
    <source>
        <dbReference type="Proteomes" id="UP000093186"/>
    </source>
</evidence>
<feature type="domain" description="Core-binding (CB)" evidence="5">
    <location>
        <begin position="101"/>
        <end position="182"/>
    </location>
</feature>
<dbReference type="EMBL" id="MAKX01000001">
    <property type="protein sequence ID" value="OCK44347.1"/>
    <property type="molecule type" value="Genomic_DNA"/>
</dbReference>
<dbReference type="GO" id="GO:0006310">
    <property type="term" value="P:DNA recombination"/>
    <property type="evidence" value="ECO:0007669"/>
    <property type="project" value="UniProtKB-KW"/>
</dbReference>
<protein>
    <recommendedName>
        <fullName evidence="5">Core-binding (CB) domain-containing protein</fullName>
    </recommendedName>
</protein>
<comment type="caution">
    <text evidence="6">The sequence shown here is derived from an EMBL/GenBank/DDBJ whole genome shotgun (WGS) entry which is preliminary data.</text>
</comment>
<keyword evidence="7" id="KW-1185">Reference proteome</keyword>
<dbReference type="GO" id="GO:0015074">
    <property type="term" value="P:DNA integration"/>
    <property type="evidence" value="ECO:0007669"/>
    <property type="project" value="UniProtKB-KW"/>
</dbReference>
<keyword evidence="3" id="KW-0233">DNA recombination</keyword>
<dbReference type="InterPro" id="IPR013762">
    <property type="entry name" value="Integrase-like_cat_sf"/>
</dbReference>
<dbReference type="InterPro" id="IPR010998">
    <property type="entry name" value="Integrase_recombinase_N"/>
</dbReference>
<evidence type="ECO:0000259" key="5">
    <source>
        <dbReference type="PROSITE" id="PS51900"/>
    </source>
</evidence>
<dbReference type="PANTHER" id="PTHR30349:SF64">
    <property type="entry name" value="PROPHAGE INTEGRASE INTD-RELATED"/>
    <property type="match status" value="1"/>
</dbReference>
<dbReference type="InterPro" id="IPR035386">
    <property type="entry name" value="Arm-DNA-bind_5"/>
</dbReference>
<evidence type="ECO:0000313" key="6">
    <source>
        <dbReference type="EMBL" id="OCK44347.1"/>
    </source>
</evidence>
<dbReference type="PANTHER" id="PTHR30349">
    <property type="entry name" value="PHAGE INTEGRASE-RELATED"/>
    <property type="match status" value="1"/>
</dbReference>
<dbReference type="InterPro" id="IPR050090">
    <property type="entry name" value="Tyrosine_recombinase_XerCD"/>
</dbReference>
<dbReference type="Gene3D" id="1.10.150.130">
    <property type="match status" value="1"/>
</dbReference>
<dbReference type="InterPro" id="IPR044068">
    <property type="entry name" value="CB"/>
</dbReference>
<accession>A0A1B9Y3G9</accession>
<dbReference type="SUPFAM" id="SSF56349">
    <property type="entry name" value="DNA breaking-rejoining enzymes"/>
    <property type="match status" value="1"/>
</dbReference>
<dbReference type="Proteomes" id="UP000093186">
    <property type="component" value="Unassembled WGS sequence"/>
</dbReference>
<dbReference type="GO" id="GO:0003677">
    <property type="term" value="F:DNA binding"/>
    <property type="evidence" value="ECO:0007669"/>
    <property type="project" value="UniProtKB-UniRule"/>
</dbReference>